<name>A0ABS6Y1C0_9FLAO</name>
<reference evidence="1 2" key="1">
    <citation type="submission" date="2021-07" db="EMBL/GenBank/DDBJ databases">
        <title>Flavobacterium sp. nov. isolated from sediment on the Taihu Lake.</title>
        <authorList>
            <person name="Qu J.-H."/>
        </authorList>
    </citation>
    <scope>NUCLEOTIDE SEQUENCE [LARGE SCALE GENOMIC DNA]</scope>
    <source>
        <strain evidence="1 2">NAS39</strain>
    </source>
</reference>
<evidence type="ECO:0000313" key="1">
    <source>
        <dbReference type="EMBL" id="MBW4362728.1"/>
    </source>
</evidence>
<protein>
    <submittedName>
        <fullName evidence="1">Uncharacterized protein</fullName>
    </submittedName>
</protein>
<comment type="caution">
    <text evidence="1">The sequence shown here is derived from an EMBL/GenBank/DDBJ whole genome shotgun (WGS) entry which is preliminary data.</text>
</comment>
<dbReference type="EMBL" id="JAHWYN010000035">
    <property type="protein sequence ID" value="MBW4362728.1"/>
    <property type="molecule type" value="Genomic_DNA"/>
</dbReference>
<sequence length="212" mass="24585">MEQTQLLGEDNNSSRRMQGKRLLAEYDNCKLELSKELVLLFKTFESALGKTSEELLKFKVQFRSRTLEASIMQSYFAEYLQNNFANKAFYGKYKRLVLRTNGYLILFKKLNGKGYPMNIKTINVQSILNQNQALDLFANSDYNDEPILYFGYQKNRFNEYVNPQLIYIDENEIKFSISAEDMDSGLYVGKVDDKPIGVSPKLKNSNKLKKAN</sequence>
<proteinExistence type="predicted"/>
<keyword evidence="2" id="KW-1185">Reference proteome</keyword>
<accession>A0ABS6Y1C0</accession>
<dbReference type="Proteomes" id="UP000812031">
    <property type="component" value="Unassembled WGS sequence"/>
</dbReference>
<dbReference type="RefSeq" id="WP_219319200.1">
    <property type="nucleotide sequence ID" value="NZ_JAHWYN010000035.1"/>
</dbReference>
<evidence type="ECO:0000313" key="2">
    <source>
        <dbReference type="Proteomes" id="UP000812031"/>
    </source>
</evidence>
<organism evidence="1 2">
    <name type="scientific">Flavobacterium taihuense</name>
    <dbReference type="NCBI Taxonomy" id="2857508"/>
    <lineage>
        <taxon>Bacteria</taxon>
        <taxon>Pseudomonadati</taxon>
        <taxon>Bacteroidota</taxon>
        <taxon>Flavobacteriia</taxon>
        <taxon>Flavobacteriales</taxon>
        <taxon>Flavobacteriaceae</taxon>
        <taxon>Flavobacterium</taxon>
    </lineage>
</organism>
<gene>
    <name evidence="1" type="ORF">KZH69_19790</name>
</gene>